<feature type="repeat" description="ANK" evidence="4">
    <location>
        <begin position="294"/>
        <end position="326"/>
    </location>
</feature>
<dbReference type="PROSITE" id="PS50088">
    <property type="entry name" value="ANK_REPEAT"/>
    <property type="match status" value="1"/>
</dbReference>
<dbReference type="SMART" id="SM00248">
    <property type="entry name" value="ANK"/>
    <property type="match status" value="3"/>
</dbReference>
<dbReference type="Pfam" id="PF12796">
    <property type="entry name" value="Ank_2"/>
    <property type="match status" value="1"/>
</dbReference>
<dbReference type="GO" id="GO:0004143">
    <property type="term" value="F:ATP-dependent diacylglycerol kinase activity"/>
    <property type="evidence" value="ECO:0007669"/>
    <property type="project" value="UniProtKB-EC"/>
</dbReference>
<feature type="compositionally biased region" description="Basic and acidic residues" evidence="5">
    <location>
        <begin position="206"/>
        <end position="224"/>
    </location>
</feature>
<dbReference type="EMBL" id="BRZM01000071">
    <property type="protein sequence ID" value="GLD64768.1"/>
    <property type="molecule type" value="Genomic_DNA"/>
</dbReference>
<keyword evidence="2 4" id="KW-0040">ANK repeat</keyword>
<dbReference type="SUPFAM" id="SSF48403">
    <property type="entry name" value="Ankyrin repeat"/>
    <property type="match status" value="1"/>
</dbReference>
<dbReference type="InterPro" id="IPR002110">
    <property type="entry name" value="Ankyrin_rpt"/>
</dbReference>
<feature type="region of interest" description="Disordered" evidence="5">
    <location>
        <begin position="202"/>
        <end position="224"/>
    </location>
</feature>
<evidence type="ECO:0000313" key="7">
    <source>
        <dbReference type="EMBL" id="GLD64768.1"/>
    </source>
</evidence>
<dbReference type="Proteomes" id="UP001279410">
    <property type="component" value="Unassembled WGS sequence"/>
</dbReference>
<comment type="catalytic activity">
    <reaction evidence="3">
        <text>a 1,2-diacyl-sn-glycerol + ATP = a 1,2-diacyl-sn-glycero-3-phosphate + ADP + H(+)</text>
        <dbReference type="Rhea" id="RHEA:10272"/>
        <dbReference type="ChEBI" id="CHEBI:15378"/>
        <dbReference type="ChEBI" id="CHEBI:17815"/>
        <dbReference type="ChEBI" id="CHEBI:30616"/>
        <dbReference type="ChEBI" id="CHEBI:58608"/>
        <dbReference type="ChEBI" id="CHEBI:456216"/>
        <dbReference type="EC" id="2.7.1.107"/>
    </reaction>
    <physiologicalReaction direction="left-to-right" evidence="3">
        <dbReference type="Rhea" id="RHEA:10273"/>
    </physiologicalReaction>
</comment>
<evidence type="ECO:0000313" key="8">
    <source>
        <dbReference type="Proteomes" id="UP001279410"/>
    </source>
</evidence>
<dbReference type="Pfam" id="PF23578">
    <property type="entry name" value="DGKI"/>
    <property type="match status" value="1"/>
</dbReference>
<protein>
    <submittedName>
        <fullName evidence="7">Diacylglycerol kinase zeta-like isoform X5</fullName>
    </submittedName>
</protein>
<comment type="caution">
    <text evidence="7">The sequence shown here is derived from an EMBL/GenBank/DDBJ whole genome shotgun (WGS) entry which is preliminary data.</text>
</comment>
<dbReference type="InterPro" id="IPR036770">
    <property type="entry name" value="Ankyrin_rpt-contain_sf"/>
</dbReference>
<feature type="compositionally biased region" description="Low complexity" evidence="5">
    <location>
        <begin position="159"/>
        <end position="174"/>
    </location>
</feature>
<evidence type="ECO:0000256" key="2">
    <source>
        <dbReference type="ARBA" id="ARBA00023043"/>
    </source>
</evidence>
<dbReference type="InterPro" id="IPR056383">
    <property type="entry name" value="DGKI-like_dom"/>
</dbReference>
<keyword evidence="8" id="KW-1185">Reference proteome</keyword>
<feature type="domain" description="Diacylglycerol kinase iota-like" evidence="6">
    <location>
        <begin position="53"/>
        <end position="135"/>
    </location>
</feature>
<sequence length="365" mass="40547">ELLAWFDSSSSTMSCVMFSQQCCVGTAGGRPALPQGAVFIVSTTYVGLLMRSQLAIPLGLIVVPGDSDLETCREHIQRLQEEEAAKPKILSSQRLSPKWCFLDPTTADRFYRIDRAQEHLNYVSEISQEEIFILDPELVVMTTVGTSPSAALDPASTPVNSSSSQRQRVNSDSSAVEALTHNTTPVASKLSRAGCIHRSNTTAADFRPRLRQEKSQKTSETEREREKEMLIECVKNKDVKKLQELHLKGADLTALDQSDCSLLHHAVSTGSKEMVRYILDNAPNDLLDVTEKLHGETVLHRAASLCHRTICHYLVEAGASLMKTDLQGDTPKNRAEKAHDAELAAYLENRQHYQMIQREDQETAV</sequence>
<evidence type="ECO:0000256" key="4">
    <source>
        <dbReference type="PROSITE-ProRule" id="PRU00023"/>
    </source>
</evidence>
<feature type="non-terminal residue" evidence="7">
    <location>
        <position position="1"/>
    </location>
</feature>
<dbReference type="PROSITE" id="PS50297">
    <property type="entry name" value="ANK_REP_REGION"/>
    <property type="match status" value="1"/>
</dbReference>
<keyword evidence="1" id="KW-0677">Repeat</keyword>
<dbReference type="FunFam" id="1.25.40.20:FF:000034">
    <property type="entry name" value="Diacylglycerol kinase"/>
    <property type="match status" value="1"/>
</dbReference>
<gene>
    <name evidence="7" type="ORF">AKAME5_001628700</name>
</gene>
<evidence type="ECO:0000259" key="6">
    <source>
        <dbReference type="Pfam" id="PF23578"/>
    </source>
</evidence>
<organism evidence="7 8">
    <name type="scientific">Lates japonicus</name>
    <name type="common">Japanese lates</name>
    <dbReference type="NCBI Taxonomy" id="270547"/>
    <lineage>
        <taxon>Eukaryota</taxon>
        <taxon>Metazoa</taxon>
        <taxon>Chordata</taxon>
        <taxon>Craniata</taxon>
        <taxon>Vertebrata</taxon>
        <taxon>Euteleostomi</taxon>
        <taxon>Actinopterygii</taxon>
        <taxon>Neopterygii</taxon>
        <taxon>Teleostei</taxon>
        <taxon>Neoteleostei</taxon>
        <taxon>Acanthomorphata</taxon>
        <taxon>Carangaria</taxon>
        <taxon>Carangaria incertae sedis</taxon>
        <taxon>Centropomidae</taxon>
        <taxon>Lates</taxon>
    </lineage>
</organism>
<keyword evidence="7" id="KW-0808">Transferase</keyword>
<reference evidence="7" key="1">
    <citation type="submission" date="2022-08" db="EMBL/GenBank/DDBJ databases">
        <title>Genome sequencing of akame (Lates japonicus).</title>
        <authorList>
            <person name="Hashiguchi Y."/>
            <person name="Takahashi H."/>
        </authorList>
    </citation>
    <scope>NUCLEOTIDE SEQUENCE</scope>
    <source>
        <strain evidence="7">Kochi</strain>
    </source>
</reference>
<dbReference type="AlphaFoldDB" id="A0AAD3N0Y3"/>
<dbReference type="Gene3D" id="1.25.40.20">
    <property type="entry name" value="Ankyrin repeat-containing domain"/>
    <property type="match status" value="1"/>
</dbReference>
<proteinExistence type="predicted"/>
<accession>A0AAD3N0Y3</accession>
<evidence type="ECO:0000256" key="1">
    <source>
        <dbReference type="ARBA" id="ARBA00022737"/>
    </source>
</evidence>
<feature type="region of interest" description="Disordered" evidence="5">
    <location>
        <begin position="148"/>
        <end position="177"/>
    </location>
</feature>
<evidence type="ECO:0000256" key="5">
    <source>
        <dbReference type="SAM" id="MobiDB-lite"/>
    </source>
</evidence>
<name>A0AAD3N0Y3_LATJO</name>
<evidence type="ECO:0000256" key="3">
    <source>
        <dbReference type="ARBA" id="ARBA00023411"/>
    </source>
</evidence>
<dbReference type="PANTHER" id="PTHR24171">
    <property type="entry name" value="ANKYRIN REPEAT DOMAIN-CONTAINING PROTEIN 39-RELATED"/>
    <property type="match status" value="1"/>
</dbReference>
<keyword evidence="7" id="KW-0418">Kinase</keyword>